<dbReference type="AlphaFoldDB" id="A0A839RT09"/>
<comment type="caution">
    <text evidence="6">The sequence shown here is derived from an EMBL/GenBank/DDBJ whole genome shotgun (WGS) entry which is preliminary data.</text>
</comment>
<evidence type="ECO:0000313" key="7">
    <source>
        <dbReference type="Proteomes" id="UP000567922"/>
    </source>
</evidence>
<proteinExistence type="predicted"/>
<organism evidence="6 7">
    <name type="scientific">Hoyosella altamirensis</name>
    <dbReference type="NCBI Taxonomy" id="616997"/>
    <lineage>
        <taxon>Bacteria</taxon>
        <taxon>Bacillati</taxon>
        <taxon>Actinomycetota</taxon>
        <taxon>Actinomycetes</taxon>
        <taxon>Mycobacteriales</taxon>
        <taxon>Hoyosellaceae</taxon>
        <taxon>Hoyosella</taxon>
    </lineage>
</organism>
<evidence type="ECO:0000259" key="5">
    <source>
        <dbReference type="Pfam" id="PF01979"/>
    </source>
</evidence>
<evidence type="ECO:0000256" key="4">
    <source>
        <dbReference type="ARBA" id="ARBA00022833"/>
    </source>
</evidence>
<evidence type="ECO:0000313" key="6">
    <source>
        <dbReference type="EMBL" id="MBB3039487.1"/>
    </source>
</evidence>
<dbReference type="GO" id="GO:0008892">
    <property type="term" value="F:guanine deaminase activity"/>
    <property type="evidence" value="ECO:0007669"/>
    <property type="project" value="UniProtKB-EC"/>
</dbReference>
<dbReference type="Proteomes" id="UP000567922">
    <property type="component" value="Unassembled WGS sequence"/>
</dbReference>
<dbReference type="GO" id="GO:0006147">
    <property type="term" value="P:guanine catabolic process"/>
    <property type="evidence" value="ECO:0007669"/>
    <property type="project" value="UniProtKB-UniPathway"/>
</dbReference>
<dbReference type="Gene3D" id="3.20.20.140">
    <property type="entry name" value="Metal-dependent hydrolases"/>
    <property type="match status" value="1"/>
</dbReference>
<dbReference type="PANTHER" id="PTHR11271:SF6">
    <property type="entry name" value="GUANINE DEAMINASE"/>
    <property type="match status" value="1"/>
</dbReference>
<dbReference type="PANTHER" id="PTHR11271">
    <property type="entry name" value="GUANINE DEAMINASE"/>
    <property type="match status" value="1"/>
</dbReference>
<evidence type="ECO:0000256" key="2">
    <source>
        <dbReference type="ARBA" id="ARBA00022723"/>
    </source>
</evidence>
<dbReference type="InterPro" id="IPR032466">
    <property type="entry name" value="Metal_Hydrolase"/>
</dbReference>
<dbReference type="InterPro" id="IPR006680">
    <property type="entry name" value="Amidohydro-rel"/>
</dbReference>
<keyword evidence="7" id="KW-1185">Reference proteome</keyword>
<comment type="cofactor">
    <cofactor evidence="1">
        <name>Zn(2+)</name>
        <dbReference type="ChEBI" id="CHEBI:29105"/>
    </cofactor>
</comment>
<dbReference type="EC" id="3.5.4.3" evidence="6"/>
<dbReference type="GO" id="GO:0008270">
    <property type="term" value="F:zinc ion binding"/>
    <property type="evidence" value="ECO:0007669"/>
    <property type="project" value="TreeGrafter"/>
</dbReference>
<dbReference type="GO" id="GO:0005829">
    <property type="term" value="C:cytosol"/>
    <property type="evidence" value="ECO:0007669"/>
    <property type="project" value="TreeGrafter"/>
</dbReference>
<dbReference type="Pfam" id="PF01979">
    <property type="entry name" value="Amidohydro_1"/>
    <property type="match status" value="1"/>
</dbReference>
<dbReference type="InterPro" id="IPR011059">
    <property type="entry name" value="Metal-dep_hydrolase_composite"/>
</dbReference>
<protein>
    <submittedName>
        <fullName evidence="6">Guanine deaminase</fullName>
        <ecNumber evidence="6">3.5.4.3</ecNumber>
    </submittedName>
</protein>
<dbReference type="UniPathway" id="UPA00603">
    <property type="reaction ID" value="UER00660"/>
</dbReference>
<dbReference type="InterPro" id="IPR051607">
    <property type="entry name" value="Metallo-dep_hydrolases"/>
</dbReference>
<accession>A0A839RT09</accession>
<name>A0A839RT09_9ACTN</name>
<dbReference type="RefSeq" id="WP_064438471.1">
    <property type="nucleotide sequence ID" value="NZ_BDDI01000001.1"/>
</dbReference>
<dbReference type="SUPFAM" id="SSF51338">
    <property type="entry name" value="Composite domain of metallo-dependent hydrolases"/>
    <property type="match status" value="2"/>
</dbReference>
<evidence type="ECO:0000256" key="3">
    <source>
        <dbReference type="ARBA" id="ARBA00022801"/>
    </source>
</evidence>
<evidence type="ECO:0000256" key="1">
    <source>
        <dbReference type="ARBA" id="ARBA00001947"/>
    </source>
</evidence>
<feature type="domain" description="Amidohydrolase-related" evidence="5">
    <location>
        <begin position="65"/>
        <end position="455"/>
    </location>
</feature>
<dbReference type="SUPFAM" id="SSF51556">
    <property type="entry name" value="Metallo-dependent hydrolases"/>
    <property type="match status" value="1"/>
</dbReference>
<gene>
    <name evidence="6" type="ORF">FHU29_003975</name>
</gene>
<dbReference type="EMBL" id="JACHWS010000004">
    <property type="protein sequence ID" value="MBB3039487.1"/>
    <property type="molecule type" value="Genomic_DNA"/>
</dbReference>
<sequence>MHVHRGHLLHITGSPAIRKARDALVCESDGALVVDALGRILYSGPYRRLPDRFRIAVVRDHRPAFLIPGFVDAHVHFPQVFSVAAYGGGTLLNWLDRCIFPAESRLSDPAFARRAAQAFCSARIRAGTTAAMVFGSAFPEAQDALFEETALSGLRMVSGRGIQTRGPVTAAPLMTGEREAEDMCRAEFERWHCADQPDRPDHARLQVALVPRFSLSVTTQTLRWLGDLYDELRNKGVYFHSHLSENDAPGTGEVDAVCRDFGTARYLDTYDGAFLPGSIPSGRSLLGRRSILAHAVHCTDSELARLADTGTSIAHCPTSQLFLGSGTMPWLRTVRSGVTVALGSDVGAGDEWLISRVANDCFKVHISEKAPAATAIDPAALLFTATIAGARALDMEARFGNLDAGKDADFLVVDPRRWAPLSKSLDSAGGSAESLAFALLMTMRESAITGVYVAGREISAGEPGAGVFAGS</sequence>
<keyword evidence="3 6" id="KW-0378">Hydrolase</keyword>
<reference evidence="6 7" key="1">
    <citation type="submission" date="2020-08" db="EMBL/GenBank/DDBJ databases">
        <title>Sequencing the genomes of 1000 actinobacteria strains.</title>
        <authorList>
            <person name="Klenk H.-P."/>
        </authorList>
    </citation>
    <scope>NUCLEOTIDE SEQUENCE [LARGE SCALE GENOMIC DNA]</scope>
    <source>
        <strain evidence="6 7">DSM 45258</strain>
    </source>
</reference>
<dbReference type="Gene3D" id="2.30.40.10">
    <property type="entry name" value="Urease, subunit C, domain 1"/>
    <property type="match status" value="1"/>
</dbReference>
<keyword evidence="2" id="KW-0479">Metal-binding</keyword>
<keyword evidence="4" id="KW-0862">Zinc</keyword>
<dbReference type="OrthoDB" id="3189065at2"/>